<sequence length="448" mass="47095">MGEETPSDTGAAFRLSRPAREGNMVISGGIGGFSFQLEELASGSARLDDLASRLGAVEGDAWRVWQELAQFQNEPRSTGTAALLAVGAADEALRAVRTELQGISSRVRQCMHDYEAAEARSRTFRSLGMWSPAGELEKHADFWRTGFLNRNAAEMLVGDSVAALAALKSLVEGGIPGLRPEPLDVRQEESVPISLEASPAGLLERIRLIEQRGSGYIEVVEVDQDGRKAYVVVIPGTQMAEEDSGRNPFDLGGIADGLGSNSAAVNAAVVQALQSAGAEPGSPVVAAGYSQGGIHAMNLAADQQFRSEYDMKYVVTAGSPVGRITPPPDVNTLHLEHRTDWVPGSDGSPNADTANQVTVTMTNDLHVQVGEDVGLGPGHSFEGYQEAARLVAGSSDPSLVHSTAVLAGVLGAGGTATATRYSLSRTRGPTPTLTPQDPRAHERGHGGR</sequence>
<evidence type="ECO:0008006" key="4">
    <source>
        <dbReference type="Google" id="ProtNLM"/>
    </source>
</evidence>
<feature type="compositionally biased region" description="Basic and acidic residues" evidence="1">
    <location>
        <begin position="438"/>
        <end position="448"/>
    </location>
</feature>
<reference evidence="2 3" key="1">
    <citation type="submission" date="2019-03" db="EMBL/GenBank/DDBJ databases">
        <title>Genome Sequencing and Assembly of Various Microbes Isolated from Partially Reclaimed Soil and Acid Mine Drainage (AMD) Site.</title>
        <authorList>
            <person name="Steinbock B."/>
            <person name="Bechtold R."/>
            <person name="Sevigny J.L."/>
            <person name="Thomas D."/>
            <person name="Cuthill L.R."/>
            <person name="Aveiro Johannsen E.J."/>
            <person name="Thomas K."/>
            <person name="Ghosh A."/>
        </authorList>
    </citation>
    <scope>NUCLEOTIDE SEQUENCE [LARGE SCALE GENOMIC DNA]</scope>
    <source>
        <strain evidence="2 3">S-A1</strain>
    </source>
</reference>
<name>A0A4R5XY39_9MICC</name>
<dbReference type="Gene3D" id="3.40.50.1820">
    <property type="entry name" value="alpha/beta hydrolase"/>
    <property type="match status" value="1"/>
</dbReference>
<dbReference type="SUPFAM" id="SSF53474">
    <property type="entry name" value="alpha/beta-Hydrolases"/>
    <property type="match status" value="1"/>
</dbReference>
<accession>A0A4R5XY39</accession>
<dbReference type="InterPro" id="IPR029058">
    <property type="entry name" value="AB_hydrolase_fold"/>
</dbReference>
<dbReference type="OrthoDB" id="5095936at2"/>
<evidence type="ECO:0000313" key="3">
    <source>
        <dbReference type="Proteomes" id="UP000294621"/>
    </source>
</evidence>
<dbReference type="AlphaFoldDB" id="A0A4R5XY39"/>
<dbReference type="EMBL" id="SMZQ01000008">
    <property type="protein sequence ID" value="TDL35915.1"/>
    <property type="molecule type" value="Genomic_DNA"/>
</dbReference>
<evidence type="ECO:0000313" key="2">
    <source>
        <dbReference type="EMBL" id="TDL35915.1"/>
    </source>
</evidence>
<feature type="region of interest" description="Disordered" evidence="1">
    <location>
        <begin position="419"/>
        <end position="448"/>
    </location>
</feature>
<dbReference type="Proteomes" id="UP000294621">
    <property type="component" value="Unassembled WGS sequence"/>
</dbReference>
<protein>
    <recommendedName>
        <fullName evidence="4">PE-PPE domain-containing protein</fullName>
    </recommendedName>
</protein>
<organism evidence="2 3">
    <name type="scientific">Arthrobacter nitrophenolicus</name>
    <dbReference type="NCBI Taxonomy" id="683150"/>
    <lineage>
        <taxon>Bacteria</taxon>
        <taxon>Bacillati</taxon>
        <taxon>Actinomycetota</taxon>
        <taxon>Actinomycetes</taxon>
        <taxon>Micrococcales</taxon>
        <taxon>Micrococcaceae</taxon>
        <taxon>Arthrobacter</taxon>
    </lineage>
</organism>
<feature type="compositionally biased region" description="Polar residues" evidence="1">
    <location>
        <begin position="420"/>
        <end position="435"/>
    </location>
</feature>
<evidence type="ECO:0000256" key="1">
    <source>
        <dbReference type="SAM" id="MobiDB-lite"/>
    </source>
</evidence>
<comment type="caution">
    <text evidence="2">The sequence shown here is derived from an EMBL/GenBank/DDBJ whole genome shotgun (WGS) entry which is preliminary data.</text>
</comment>
<proteinExistence type="predicted"/>
<gene>
    <name evidence="2" type="ORF">E2R57_15360</name>
</gene>
<dbReference type="STRING" id="683150.G205_12250"/>